<dbReference type="InterPro" id="IPR016463">
    <property type="entry name" value="RnfB/RsxB_Proteobac"/>
</dbReference>
<dbReference type="InterPro" id="IPR050294">
    <property type="entry name" value="RnfB_subfamily"/>
</dbReference>
<comment type="subcellular location">
    <subcellularLocation>
        <location evidence="13">Cell inner membrane</location>
    </subcellularLocation>
</comment>
<feature type="domain" description="4Fe-4S ferredoxin-type" evidence="16">
    <location>
        <begin position="142"/>
        <end position="171"/>
    </location>
</feature>
<proteinExistence type="inferred from homology"/>
<dbReference type="InterPro" id="IPR010207">
    <property type="entry name" value="Elect_transpt_cplx_RnfB/RsxB"/>
</dbReference>
<evidence type="ECO:0000256" key="3">
    <source>
        <dbReference type="ARBA" id="ARBA00022485"/>
    </source>
</evidence>
<dbReference type="InterPro" id="IPR017900">
    <property type="entry name" value="4Fe4S_Fe_S_CS"/>
</dbReference>
<keyword evidence="5 13" id="KW-0479">Metal-binding</keyword>
<dbReference type="Gene3D" id="1.10.15.40">
    <property type="entry name" value="Electron transport complex subunit B, putative Fe-S cluster"/>
    <property type="match status" value="1"/>
</dbReference>
<keyword evidence="2 13" id="KW-1003">Cell membrane</keyword>
<dbReference type="Proteomes" id="UP000275394">
    <property type="component" value="Unassembled WGS sequence"/>
</dbReference>
<feature type="binding site" evidence="13 14">
    <location>
        <position position="154"/>
    </location>
    <ligand>
        <name>[4Fe-4S] cluster</name>
        <dbReference type="ChEBI" id="CHEBI:49883"/>
        <label>3</label>
    </ligand>
</feature>
<reference evidence="18 19" key="1">
    <citation type="submission" date="2018-11" db="EMBL/GenBank/DDBJ databases">
        <title>Genomic Encyclopedia of Type Strains, Phase IV (KMG-IV): sequencing the most valuable type-strain genomes for metagenomic binning, comparative biology and taxonomic classification.</title>
        <authorList>
            <person name="Goeker M."/>
        </authorList>
    </citation>
    <scope>NUCLEOTIDE SEQUENCE [LARGE SCALE GENOMIC DNA]</scope>
    <source>
        <strain evidence="18 19">DSM 100316</strain>
    </source>
</reference>
<dbReference type="GO" id="GO:0051539">
    <property type="term" value="F:4 iron, 4 sulfur cluster binding"/>
    <property type="evidence" value="ECO:0007669"/>
    <property type="project" value="UniProtKB-UniRule"/>
</dbReference>
<evidence type="ECO:0000256" key="15">
    <source>
        <dbReference type="SAM" id="Phobius"/>
    </source>
</evidence>
<dbReference type="OrthoDB" id="9789936at2"/>
<dbReference type="PANTHER" id="PTHR42859:SF3">
    <property type="entry name" value="ION-TRANSLOCATING OXIDOREDUCTASE COMPLEX SUBUNIT B"/>
    <property type="match status" value="1"/>
</dbReference>
<dbReference type="NCBIfam" id="NF003475">
    <property type="entry name" value="PRK05113.1"/>
    <property type="match status" value="1"/>
</dbReference>
<dbReference type="GO" id="GO:0046872">
    <property type="term" value="F:metal ion binding"/>
    <property type="evidence" value="ECO:0007669"/>
    <property type="project" value="UniProtKB-KW"/>
</dbReference>
<name>A0A3N2E2L3_9GAMM</name>
<dbReference type="EC" id="7.-.-.-" evidence="13"/>
<protein>
    <recommendedName>
        <fullName evidence="12 13">Ion-translocating oxidoreductase complex subunit B</fullName>
        <ecNumber evidence="13">7.-.-.-</ecNumber>
    </recommendedName>
    <alternativeName>
        <fullName evidence="13">Rnf electron transport complex subunit B</fullName>
    </alternativeName>
</protein>
<keyword evidence="15" id="KW-1133">Transmembrane helix</keyword>
<gene>
    <name evidence="13" type="primary">rnfB</name>
    <name evidence="18" type="ORF">EDC56_1359</name>
</gene>
<dbReference type="NCBIfam" id="TIGR01944">
    <property type="entry name" value="rnfB"/>
    <property type="match status" value="1"/>
</dbReference>
<comment type="caution">
    <text evidence="18">The sequence shown here is derived from an EMBL/GenBank/DDBJ whole genome shotgun (WGS) entry which is preliminary data.</text>
</comment>
<evidence type="ECO:0000256" key="9">
    <source>
        <dbReference type="ARBA" id="ARBA00023004"/>
    </source>
</evidence>
<dbReference type="PANTHER" id="PTHR42859">
    <property type="entry name" value="OXIDOREDUCTASE"/>
    <property type="match status" value="1"/>
</dbReference>
<evidence type="ECO:0000313" key="18">
    <source>
        <dbReference type="EMBL" id="ROS05805.1"/>
    </source>
</evidence>
<dbReference type="Gene3D" id="3.30.70.20">
    <property type="match status" value="1"/>
</dbReference>
<organism evidence="18 19">
    <name type="scientific">Sinobacterium caligoides</name>
    <dbReference type="NCBI Taxonomy" id="933926"/>
    <lineage>
        <taxon>Bacteria</taxon>
        <taxon>Pseudomonadati</taxon>
        <taxon>Pseudomonadota</taxon>
        <taxon>Gammaproteobacteria</taxon>
        <taxon>Cellvibrionales</taxon>
        <taxon>Spongiibacteraceae</taxon>
        <taxon>Sinobacterium</taxon>
    </lineage>
</organism>
<comment type="cofactor">
    <cofactor evidence="13 14">
        <name>[4Fe-4S] cluster</name>
        <dbReference type="ChEBI" id="CHEBI:49883"/>
    </cofactor>
    <text evidence="13 14">Binds 3 [4Fe-4S] clusters.</text>
</comment>
<dbReference type="InterPro" id="IPR017896">
    <property type="entry name" value="4Fe4S_Fe-S-bd"/>
</dbReference>
<feature type="binding site" evidence="13 14">
    <location>
        <position position="151"/>
    </location>
    <ligand>
        <name>[4Fe-4S] cluster</name>
        <dbReference type="ChEBI" id="CHEBI:49883"/>
        <label>3</label>
    </ligand>
</feature>
<feature type="binding site" evidence="13 14">
    <location>
        <position position="63"/>
    </location>
    <ligand>
        <name>[4Fe-4S] cluster</name>
        <dbReference type="ChEBI" id="CHEBI:49883"/>
        <label>1</label>
    </ligand>
</feature>
<dbReference type="InterPro" id="IPR007202">
    <property type="entry name" value="4Fe-4S_dom"/>
</dbReference>
<keyword evidence="9 13" id="KW-0408">Iron</keyword>
<feature type="transmembrane region" description="Helical" evidence="15">
    <location>
        <begin position="12"/>
        <end position="33"/>
    </location>
</feature>
<feature type="binding site" evidence="13 14">
    <location>
        <position position="131"/>
    </location>
    <ligand>
        <name>[4Fe-4S] cluster</name>
        <dbReference type="ChEBI" id="CHEBI:49883"/>
        <label>3</label>
    </ligand>
</feature>
<evidence type="ECO:0000256" key="8">
    <source>
        <dbReference type="ARBA" id="ARBA00022982"/>
    </source>
</evidence>
<keyword evidence="19" id="KW-1185">Reference proteome</keyword>
<evidence type="ECO:0000256" key="11">
    <source>
        <dbReference type="ARBA" id="ARBA00023136"/>
    </source>
</evidence>
<feature type="region of interest" description="Hydrophobic" evidence="13">
    <location>
        <begin position="1"/>
        <end position="32"/>
    </location>
</feature>
<accession>A0A3N2E2L3</accession>
<feature type="domain" description="4Fe-4S ferredoxin-type" evidence="16">
    <location>
        <begin position="112"/>
        <end position="141"/>
    </location>
</feature>
<feature type="binding site" evidence="13 14">
    <location>
        <position position="58"/>
    </location>
    <ligand>
        <name>[4Fe-4S] cluster</name>
        <dbReference type="ChEBI" id="CHEBI:49883"/>
        <label>1</label>
    </ligand>
</feature>
<dbReference type="PROSITE" id="PS00198">
    <property type="entry name" value="4FE4S_FER_1"/>
    <property type="match status" value="2"/>
</dbReference>
<keyword evidence="6 13" id="KW-0677">Repeat</keyword>
<keyword evidence="4 13" id="KW-0997">Cell inner membrane</keyword>
<evidence type="ECO:0000256" key="14">
    <source>
        <dbReference type="PIRSR" id="PIRSR005784-1"/>
    </source>
</evidence>
<keyword evidence="7 13" id="KW-1278">Translocase</keyword>
<evidence type="ECO:0000256" key="1">
    <source>
        <dbReference type="ARBA" id="ARBA00022448"/>
    </source>
</evidence>
<evidence type="ECO:0000256" key="10">
    <source>
        <dbReference type="ARBA" id="ARBA00023014"/>
    </source>
</evidence>
<comment type="similarity">
    <text evidence="13">Belongs to the 4Fe4S bacterial-type ferredoxin family. RnfB subfamily.</text>
</comment>
<dbReference type="GO" id="GO:0022900">
    <property type="term" value="P:electron transport chain"/>
    <property type="evidence" value="ECO:0007669"/>
    <property type="project" value="UniProtKB-UniRule"/>
</dbReference>
<dbReference type="GO" id="GO:0009055">
    <property type="term" value="F:electron transfer activity"/>
    <property type="evidence" value="ECO:0007669"/>
    <property type="project" value="InterPro"/>
</dbReference>
<keyword evidence="15" id="KW-0812">Transmembrane</keyword>
<sequence length="204" mass="21630">MIELISQHPFIAALVALVSLGIIFGAILGFASVKFATEGNPISDQINEILPQTQCGQCGFPGCRPYAEAIADGEPINKCPPGGEGVIAELATLLDVEPLPLDAEHGTESVKTYAFIREDECIGCTKCIQACPVDAILGAAKQMHTVITSECTGCDLCVEPCPVDCIDMVPLPITTQSWTWQKPVDGYQIIATDKQTPTHGDVSA</sequence>
<dbReference type="PIRSF" id="PIRSF005784">
    <property type="entry name" value="Elect_transpt_RnfB"/>
    <property type="match status" value="1"/>
</dbReference>
<evidence type="ECO:0000256" key="6">
    <source>
        <dbReference type="ARBA" id="ARBA00022737"/>
    </source>
</evidence>
<dbReference type="FunFam" id="1.10.15.40:FF:000001">
    <property type="entry name" value="Ion-translocating oxidoreductase complex subunit B"/>
    <property type="match status" value="1"/>
</dbReference>
<feature type="binding site" evidence="13 14">
    <location>
        <position position="157"/>
    </location>
    <ligand>
        <name>[4Fe-4S] cluster</name>
        <dbReference type="ChEBI" id="CHEBI:49883"/>
        <label>3</label>
    </ligand>
</feature>
<comment type="caution">
    <text evidence="13">Lacks conserved residue(s) required for the propagation of feature annotation.</text>
</comment>
<dbReference type="Pfam" id="PF04060">
    <property type="entry name" value="FeS"/>
    <property type="match status" value="1"/>
</dbReference>
<feature type="binding site" evidence="13 14">
    <location>
        <position position="79"/>
    </location>
    <ligand>
        <name>[4Fe-4S] cluster</name>
        <dbReference type="ChEBI" id="CHEBI:49883"/>
        <label>1</label>
    </ligand>
</feature>
<evidence type="ECO:0000256" key="2">
    <source>
        <dbReference type="ARBA" id="ARBA00022475"/>
    </source>
</evidence>
<keyword evidence="3 13" id="KW-0004">4Fe-4S</keyword>
<dbReference type="AlphaFoldDB" id="A0A3N2E2L3"/>
<evidence type="ECO:0000256" key="12">
    <source>
        <dbReference type="ARBA" id="ARBA00067794"/>
    </source>
</evidence>
<evidence type="ECO:0000259" key="16">
    <source>
        <dbReference type="PROSITE" id="PS51379"/>
    </source>
</evidence>
<keyword evidence="8 13" id="KW-0249">Electron transport</keyword>
<dbReference type="GO" id="GO:0005886">
    <property type="term" value="C:plasma membrane"/>
    <property type="evidence" value="ECO:0007669"/>
    <property type="project" value="UniProtKB-SubCell"/>
</dbReference>
<dbReference type="PROSITE" id="PS51379">
    <property type="entry name" value="4FE4S_FER_2"/>
    <property type="match status" value="2"/>
</dbReference>
<evidence type="ECO:0000256" key="4">
    <source>
        <dbReference type="ARBA" id="ARBA00022519"/>
    </source>
</evidence>
<evidence type="ECO:0000256" key="13">
    <source>
        <dbReference type="HAMAP-Rule" id="MF_00463"/>
    </source>
</evidence>
<dbReference type="Pfam" id="PF14697">
    <property type="entry name" value="Fer4_21"/>
    <property type="match status" value="1"/>
</dbReference>
<feature type="binding site" evidence="13 14">
    <location>
        <position position="121"/>
    </location>
    <ligand>
        <name>[4Fe-4S] cluster</name>
        <dbReference type="ChEBI" id="CHEBI:49883"/>
        <label>2</label>
    </ligand>
</feature>
<dbReference type="PROSITE" id="PS51656">
    <property type="entry name" value="4FE4S"/>
    <property type="match status" value="1"/>
</dbReference>
<comment type="subunit">
    <text evidence="13">The complex is composed of six subunits: RnfA, RnfB, RnfC, RnfD, RnfE and RnfG.</text>
</comment>
<feature type="binding site" evidence="13 14">
    <location>
        <position position="55"/>
    </location>
    <ligand>
        <name>[4Fe-4S] cluster</name>
        <dbReference type="ChEBI" id="CHEBI:49883"/>
        <label>1</label>
    </ligand>
</feature>
<feature type="binding site" evidence="13 14">
    <location>
        <position position="124"/>
    </location>
    <ligand>
        <name>[4Fe-4S] cluster</name>
        <dbReference type="ChEBI" id="CHEBI:49883"/>
        <label>2</label>
    </ligand>
</feature>
<keyword evidence="11 13" id="KW-0472">Membrane</keyword>
<feature type="binding site" evidence="13 14">
    <location>
        <position position="127"/>
    </location>
    <ligand>
        <name>[4Fe-4S] cluster</name>
        <dbReference type="ChEBI" id="CHEBI:49883"/>
        <label>2</label>
    </ligand>
</feature>
<evidence type="ECO:0000259" key="17">
    <source>
        <dbReference type="PROSITE" id="PS51656"/>
    </source>
</evidence>
<dbReference type="HAMAP" id="MF_00463">
    <property type="entry name" value="RsxB_RnfB"/>
    <property type="match status" value="1"/>
</dbReference>
<dbReference type="RefSeq" id="WP_123711693.1">
    <property type="nucleotide sequence ID" value="NZ_RKHR01000003.1"/>
</dbReference>
<evidence type="ECO:0000313" key="19">
    <source>
        <dbReference type="Proteomes" id="UP000275394"/>
    </source>
</evidence>
<feature type="domain" description="4Fe-4S" evidence="17">
    <location>
        <begin position="38"/>
        <end position="96"/>
    </location>
</feature>
<evidence type="ECO:0000256" key="5">
    <source>
        <dbReference type="ARBA" id="ARBA00022723"/>
    </source>
</evidence>
<keyword evidence="1 13" id="KW-0813">Transport</keyword>
<comment type="function">
    <text evidence="13">Part of a membrane-bound complex that couples electron transfer with translocation of ions across the membrane.</text>
</comment>
<dbReference type="SUPFAM" id="SSF54862">
    <property type="entry name" value="4Fe-4S ferredoxins"/>
    <property type="match status" value="1"/>
</dbReference>
<dbReference type="EMBL" id="RKHR01000003">
    <property type="protein sequence ID" value="ROS05805.1"/>
    <property type="molecule type" value="Genomic_DNA"/>
</dbReference>
<feature type="binding site" evidence="13 14">
    <location>
        <position position="161"/>
    </location>
    <ligand>
        <name>[4Fe-4S] cluster</name>
        <dbReference type="ChEBI" id="CHEBI:49883"/>
        <label>2</label>
    </ligand>
</feature>
<evidence type="ECO:0000256" key="7">
    <source>
        <dbReference type="ARBA" id="ARBA00022967"/>
    </source>
</evidence>
<keyword evidence="10 13" id="KW-0411">Iron-sulfur</keyword>